<dbReference type="GO" id="GO:0003729">
    <property type="term" value="F:mRNA binding"/>
    <property type="evidence" value="ECO:0007669"/>
    <property type="project" value="TreeGrafter"/>
</dbReference>
<feature type="compositionally biased region" description="Low complexity" evidence="4">
    <location>
        <begin position="201"/>
        <end position="217"/>
    </location>
</feature>
<evidence type="ECO:0000259" key="6">
    <source>
        <dbReference type="PROSITE" id="PS51319"/>
    </source>
</evidence>
<dbReference type="SUPFAM" id="SSF47676">
    <property type="entry name" value="Conserved domain common to transcription factors TFIIS, elongin A, CRSP70"/>
    <property type="match status" value="1"/>
</dbReference>
<dbReference type="EMBL" id="CAJNJA010008880">
    <property type="protein sequence ID" value="CAE7241337.1"/>
    <property type="molecule type" value="Genomic_DNA"/>
</dbReference>
<keyword evidence="3" id="KW-0539">Nucleus</keyword>
<dbReference type="InterPro" id="IPR000504">
    <property type="entry name" value="RRM_dom"/>
</dbReference>
<feature type="domain" description="RRM" evidence="5">
    <location>
        <begin position="523"/>
        <end position="602"/>
    </location>
</feature>
<feature type="region of interest" description="Disordered" evidence="4">
    <location>
        <begin position="378"/>
        <end position="413"/>
    </location>
</feature>
<dbReference type="AlphaFoldDB" id="A0A812LGL3"/>
<dbReference type="PANTHER" id="PTHR19965:SF35">
    <property type="entry name" value="RNA ANNEALING PROTEIN YRA1"/>
    <property type="match status" value="1"/>
</dbReference>
<dbReference type="PROSITE" id="PS51319">
    <property type="entry name" value="TFIIS_N"/>
    <property type="match status" value="1"/>
</dbReference>
<evidence type="ECO:0000313" key="7">
    <source>
        <dbReference type="EMBL" id="CAE7241337.1"/>
    </source>
</evidence>
<dbReference type="SUPFAM" id="SSF54928">
    <property type="entry name" value="RNA-binding domain, RBD"/>
    <property type="match status" value="1"/>
</dbReference>
<evidence type="ECO:0000259" key="5">
    <source>
        <dbReference type="PROSITE" id="PS50102"/>
    </source>
</evidence>
<evidence type="ECO:0000256" key="1">
    <source>
        <dbReference type="ARBA" id="ARBA00022884"/>
    </source>
</evidence>
<dbReference type="InterPro" id="IPR017923">
    <property type="entry name" value="TFIIS_N"/>
</dbReference>
<dbReference type="InterPro" id="IPR035441">
    <property type="entry name" value="TFIIS/LEDGF_dom_sf"/>
</dbReference>
<dbReference type="InterPro" id="IPR035979">
    <property type="entry name" value="RBD_domain_sf"/>
</dbReference>
<dbReference type="PANTHER" id="PTHR19965">
    <property type="entry name" value="RNA AND EXPORT FACTOR BINDING PROTEIN"/>
    <property type="match status" value="1"/>
</dbReference>
<feature type="region of interest" description="Disordered" evidence="4">
    <location>
        <begin position="152"/>
        <end position="252"/>
    </location>
</feature>
<dbReference type="Pfam" id="PF08711">
    <property type="entry name" value="Med26"/>
    <property type="match status" value="1"/>
</dbReference>
<feature type="compositionally biased region" description="Low complexity" evidence="4">
    <location>
        <begin position="240"/>
        <end position="252"/>
    </location>
</feature>
<dbReference type="GO" id="GO:0005634">
    <property type="term" value="C:nucleus"/>
    <property type="evidence" value="ECO:0007669"/>
    <property type="project" value="UniProtKB-SubCell"/>
</dbReference>
<reference evidence="7" key="1">
    <citation type="submission" date="2021-02" db="EMBL/GenBank/DDBJ databases">
        <authorList>
            <person name="Dougan E. K."/>
            <person name="Rhodes N."/>
            <person name="Thang M."/>
            <person name="Chan C."/>
        </authorList>
    </citation>
    <scope>NUCLEOTIDE SEQUENCE</scope>
</reference>
<dbReference type="Pfam" id="PF00076">
    <property type="entry name" value="RRM_1"/>
    <property type="match status" value="1"/>
</dbReference>
<proteinExistence type="predicted"/>
<keyword evidence="8" id="KW-1185">Reference proteome</keyword>
<dbReference type="Proteomes" id="UP000601435">
    <property type="component" value="Unassembled WGS sequence"/>
</dbReference>
<comment type="caution">
    <text evidence="7">The sequence shown here is derived from an EMBL/GenBank/DDBJ whole genome shotgun (WGS) entry which is preliminary data.</text>
</comment>
<evidence type="ECO:0000313" key="8">
    <source>
        <dbReference type="Proteomes" id="UP000601435"/>
    </source>
</evidence>
<dbReference type="GO" id="GO:0006406">
    <property type="term" value="P:mRNA export from nucleus"/>
    <property type="evidence" value="ECO:0007669"/>
    <property type="project" value="TreeGrafter"/>
</dbReference>
<dbReference type="InterPro" id="IPR051229">
    <property type="entry name" value="ALYREF_mRNA_export"/>
</dbReference>
<evidence type="ECO:0000256" key="3">
    <source>
        <dbReference type="PROSITE-ProRule" id="PRU00649"/>
    </source>
</evidence>
<feature type="region of interest" description="Disordered" evidence="4">
    <location>
        <begin position="430"/>
        <end position="459"/>
    </location>
</feature>
<comment type="subcellular location">
    <subcellularLocation>
        <location evidence="3">Nucleus</location>
    </subcellularLocation>
</comment>
<dbReference type="Gene3D" id="3.30.70.330">
    <property type="match status" value="1"/>
</dbReference>
<sequence>MEVPTASRAAIVLDEDFDVDVPLKIVGLKAASHLNEKACYIHKFNNNTQRYEVKLVESGQIKSVQPANLQPLSGVDEVAAWAQLLHRQDLEAHEGLVPLNRLEKLHITVEILTQTQVGKIVNEFAKRFMQSDASMKARQLVSAWRVSFAKQKEEVEKSTPRGKAGPAAGQGQGFEKQSDGRQTRNKATWAKAFAAEKKSSEAPSAASRRAAASAAPAQGPGPGGDKSDSFSQGATGGGAKSAAKSGPSSKDGAFAAAVPVKKMSSPQDAKGLLEAMRTASTAEARLGTLAALNQSPKHCMHQFVKDGGLEILEKWLRKNPEARYTCLLVLQRLPVALQNLQKPKLIDSVTEIFEKDEEENSKQAEAVLARWRSAGFLPKLPEEQPTSNRQLPGHETWAPEVPGPGPAAPAVPAAPAAPVVPLLPVTEVQESGNAQPTEVHAPRTPPLSELPAARPEDIPPELRNLDRRIALVLMQKPHMLEFLKKHPSVFANMNVDSLAYIGRNLKNARSSLQAQDSSDATGRTVTISNLTELTTEKDIVDFFADVQLQAQKVDLPRESRRKRPCGTAFVVLPSSEQASLAVSTLNGQLLNGKSVSVELVDGSLDDSEGEGEGGEGGEGNGADGSRGSKRVRWRDDDELWQVVVFSPKETVHELQQRIEKQDFAPPSAKVAKHSTTHTASFEAARRVEAELERQHAPKALASSGVYVSLAG</sequence>
<gene>
    <name evidence="7" type="primary">ptprf</name>
    <name evidence="7" type="ORF">SNEC2469_LOCUS4382</name>
</gene>
<dbReference type="PROSITE" id="PS50102">
    <property type="entry name" value="RRM"/>
    <property type="match status" value="1"/>
</dbReference>
<dbReference type="SMART" id="SM00360">
    <property type="entry name" value="RRM"/>
    <property type="match status" value="1"/>
</dbReference>
<dbReference type="Gene3D" id="1.20.930.10">
    <property type="entry name" value="Conserved domain common to transcription factors TFIIS, elongin A, CRSP70"/>
    <property type="match status" value="2"/>
</dbReference>
<feature type="compositionally biased region" description="Acidic residues" evidence="4">
    <location>
        <begin position="603"/>
        <end position="615"/>
    </location>
</feature>
<dbReference type="OrthoDB" id="6730379at2759"/>
<evidence type="ECO:0000256" key="4">
    <source>
        <dbReference type="SAM" id="MobiDB-lite"/>
    </source>
</evidence>
<evidence type="ECO:0000256" key="2">
    <source>
        <dbReference type="PROSITE-ProRule" id="PRU00176"/>
    </source>
</evidence>
<feature type="domain" description="TFIIS N-terminal" evidence="6">
    <location>
        <begin position="76"/>
        <end position="151"/>
    </location>
</feature>
<keyword evidence="1 2" id="KW-0694">RNA-binding</keyword>
<accession>A0A812LGL3</accession>
<organism evidence="7 8">
    <name type="scientific">Symbiodinium necroappetens</name>
    <dbReference type="NCBI Taxonomy" id="1628268"/>
    <lineage>
        <taxon>Eukaryota</taxon>
        <taxon>Sar</taxon>
        <taxon>Alveolata</taxon>
        <taxon>Dinophyceae</taxon>
        <taxon>Suessiales</taxon>
        <taxon>Symbiodiniaceae</taxon>
        <taxon>Symbiodinium</taxon>
    </lineage>
</organism>
<dbReference type="InterPro" id="IPR012677">
    <property type="entry name" value="Nucleotide-bd_a/b_plait_sf"/>
</dbReference>
<protein>
    <submittedName>
        <fullName evidence="7">Ptprf protein</fullName>
    </submittedName>
</protein>
<feature type="region of interest" description="Disordered" evidence="4">
    <location>
        <begin position="603"/>
        <end position="630"/>
    </location>
</feature>
<name>A0A812LGL3_9DINO</name>